<accession>A0ABN9LKL8</accession>
<organism evidence="9 10">
    <name type="scientific">Ranitomeya imitator</name>
    <name type="common">mimic poison frog</name>
    <dbReference type="NCBI Taxonomy" id="111125"/>
    <lineage>
        <taxon>Eukaryota</taxon>
        <taxon>Metazoa</taxon>
        <taxon>Chordata</taxon>
        <taxon>Craniata</taxon>
        <taxon>Vertebrata</taxon>
        <taxon>Euteleostomi</taxon>
        <taxon>Amphibia</taxon>
        <taxon>Batrachia</taxon>
        <taxon>Anura</taxon>
        <taxon>Neobatrachia</taxon>
        <taxon>Hyloidea</taxon>
        <taxon>Dendrobatidae</taxon>
        <taxon>Dendrobatinae</taxon>
        <taxon>Ranitomeya</taxon>
    </lineage>
</organism>
<gene>
    <name evidence="9" type="ORF">RIMI_LOCUS10344911</name>
</gene>
<feature type="region of interest" description="Disordered" evidence="7">
    <location>
        <begin position="162"/>
        <end position="331"/>
    </location>
</feature>
<evidence type="ECO:0000256" key="2">
    <source>
        <dbReference type="ARBA" id="ARBA00005944"/>
    </source>
</evidence>
<evidence type="ECO:0000256" key="8">
    <source>
        <dbReference type="SAM" id="Phobius"/>
    </source>
</evidence>
<feature type="compositionally biased region" description="Basic and acidic residues" evidence="7">
    <location>
        <begin position="229"/>
        <end position="250"/>
    </location>
</feature>
<feature type="compositionally biased region" description="Basic and acidic residues" evidence="7">
    <location>
        <begin position="172"/>
        <end position="187"/>
    </location>
</feature>
<feature type="compositionally biased region" description="Basic and acidic residues" evidence="7">
    <location>
        <begin position="197"/>
        <end position="220"/>
    </location>
</feature>
<evidence type="ECO:0000256" key="7">
    <source>
        <dbReference type="SAM" id="MobiDB-lite"/>
    </source>
</evidence>
<dbReference type="PANTHER" id="PTHR34093:SF1">
    <property type="entry name" value="CHLORIDE CHANNEL CLIC-LIKE PROTEIN 1"/>
    <property type="match status" value="1"/>
</dbReference>
<keyword evidence="10" id="KW-1185">Reference proteome</keyword>
<keyword evidence="4 8" id="KW-0812">Transmembrane</keyword>
<comment type="subcellular location">
    <subcellularLocation>
        <location evidence="1">Membrane</location>
        <topology evidence="1">Multi-pass membrane protein</topology>
    </subcellularLocation>
</comment>
<sequence length="331" mass="37905">MIPVKNILKNLMINPALMVPPTKALALTVTDFITEPLKHIGKAFGEFLNGLLAEIPVFYQLFVLIIIAAICLAACYGFSTTIGPVLMLRNNREAQQERLPPAEPRRPLHGINIEFQHQPPPYIGPQYPPVYLQNVAYSRNQRPENLQALDLSHGRQNFTDVDFSLRDQYGGQERRRGEVTELTREETAGEEQSSPGERQRQEEKPKERSSSPQLREKKPVQESFTGQLQEKEELTEQKSVTDQKKPESTLKKITTHSKTEAPHERSDVQEHTEVETVKHNSYGDHERREDTEPDPSSGQPQRRENSHREVSWQEEPPHDKSLELKGKKKTN</sequence>
<dbReference type="InterPro" id="IPR009231">
    <property type="entry name" value="Chloride_chnl_CLIC-like"/>
</dbReference>
<evidence type="ECO:0000256" key="5">
    <source>
        <dbReference type="ARBA" id="ARBA00022989"/>
    </source>
</evidence>
<evidence type="ECO:0000256" key="3">
    <source>
        <dbReference type="ARBA" id="ARBA00015571"/>
    </source>
</evidence>
<keyword evidence="6 8" id="KW-0472">Membrane</keyword>
<name>A0ABN9LKL8_9NEOB</name>
<evidence type="ECO:0000313" key="10">
    <source>
        <dbReference type="Proteomes" id="UP001176940"/>
    </source>
</evidence>
<comment type="similarity">
    <text evidence="2">Belongs to the chloride channel MCLC family.</text>
</comment>
<protein>
    <recommendedName>
        <fullName evidence="3">Chloride channel CLIC-like protein 1</fullName>
    </recommendedName>
</protein>
<evidence type="ECO:0000256" key="1">
    <source>
        <dbReference type="ARBA" id="ARBA00004141"/>
    </source>
</evidence>
<evidence type="ECO:0000313" key="9">
    <source>
        <dbReference type="EMBL" id="CAJ0944261.1"/>
    </source>
</evidence>
<proteinExistence type="inferred from homology"/>
<keyword evidence="5 8" id="KW-1133">Transmembrane helix</keyword>
<evidence type="ECO:0000256" key="4">
    <source>
        <dbReference type="ARBA" id="ARBA00022692"/>
    </source>
</evidence>
<comment type="caution">
    <text evidence="9">The sequence shown here is derived from an EMBL/GenBank/DDBJ whole genome shotgun (WGS) entry which is preliminary data.</text>
</comment>
<dbReference type="EMBL" id="CAUEEQ010022244">
    <property type="protein sequence ID" value="CAJ0944261.1"/>
    <property type="molecule type" value="Genomic_DNA"/>
</dbReference>
<feature type="transmembrane region" description="Helical" evidence="8">
    <location>
        <begin position="57"/>
        <end position="79"/>
    </location>
</feature>
<dbReference type="Pfam" id="PF05934">
    <property type="entry name" value="MCLC"/>
    <property type="match status" value="1"/>
</dbReference>
<feature type="compositionally biased region" description="Basic and acidic residues" evidence="7">
    <location>
        <begin position="301"/>
        <end position="325"/>
    </location>
</feature>
<dbReference type="Proteomes" id="UP001176940">
    <property type="component" value="Unassembled WGS sequence"/>
</dbReference>
<feature type="compositionally biased region" description="Basic and acidic residues" evidence="7">
    <location>
        <begin position="257"/>
        <end position="290"/>
    </location>
</feature>
<dbReference type="PANTHER" id="PTHR34093">
    <property type="entry name" value="CHLORIDE CHANNEL CLIC-LIKE PROTEIN 1"/>
    <property type="match status" value="1"/>
</dbReference>
<evidence type="ECO:0000256" key="6">
    <source>
        <dbReference type="ARBA" id="ARBA00023136"/>
    </source>
</evidence>
<reference evidence="9" key="1">
    <citation type="submission" date="2023-07" db="EMBL/GenBank/DDBJ databases">
        <authorList>
            <person name="Stuckert A."/>
        </authorList>
    </citation>
    <scope>NUCLEOTIDE SEQUENCE</scope>
</reference>